<dbReference type="Pfam" id="PF17921">
    <property type="entry name" value="Integrase_H2C2"/>
    <property type="match status" value="1"/>
</dbReference>
<keyword evidence="4" id="KW-0255">Endonuclease</keyword>
<dbReference type="AlphaFoldDB" id="A0A9Q3PGY5"/>
<dbReference type="InterPro" id="IPR000477">
    <property type="entry name" value="RT_dom"/>
</dbReference>
<feature type="non-terminal residue" evidence="9">
    <location>
        <position position="1"/>
    </location>
</feature>
<dbReference type="Proteomes" id="UP000765509">
    <property type="component" value="Unassembled WGS sequence"/>
</dbReference>
<dbReference type="PROSITE" id="PS50994">
    <property type="entry name" value="INTEGRASE"/>
    <property type="match status" value="1"/>
</dbReference>
<dbReference type="InterPro" id="IPR043128">
    <property type="entry name" value="Rev_trsase/Diguanyl_cyclase"/>
</dbReference>
<dbReference type="Gene3D" id="3.10.10.10">
    <property type="entry name" value="HIV Type 1 Reverse Transcriptase, subunit A, domain 1"/>
    <property type="match status" value="1"/>
</dbReference>
<dbReference type="SUPFAM" id="SSF53098">
    <property type="entry name" value="Ribonuclease H-like"/>
    <property type="match status" value="1"/>
</dbReference>
<keyword evidence="3" id="KW-0540">Nuclease</keyword>
<evidence type="ECO:0000256" key="3">
    <source>
        <dbReference type="ARBA" id="ARBA00022722"/>
    </source>
</evidence>
<dbReference type="GO" id="GO:0005634">
    <property type="term" value="C:nucleus"/>
    <property type="evidence" value="ECO:0007669"/>
    <property type="project" value="UniProtKB-ARBA"/>
</dbReference>
<dbReference type="SUPFAM" id="SSF56672">
    <property type="entry name" value="DNA/RNA polymerases"/>
    <property type="match status" value="1"/>
</dbReference>
<dbReference type="Pfam" id="PF00078">
    <property type="entry name" value="RVT_1"/>
    <property type="match status" value="1"/>
</dbReference>
<sequence length="761" mass="86831">FKEIKDVGEDVAISSLHLFQGDMDLPTLSFHASLEEQWDEEEEPEEIETVLKVVPPSYHKYLDVFSEVKAEKLPPHHACDHHIELEGLLPPIVVIYSLSNKESETLWAYISENVEKGFIGPSSSSTGVPVLFVKKKDGGLFLCVDYRKLNAVTRKNRYPVPPMKKLLTIFNSSTIFSKIDLHGACNLLRIIEGDERLTAFRAKYGSYEYLVMPFGLTNALASFQNLVNDIFAEFLDVFVVVCLDDITIFSSSEEEHVKHLTSVFQRLREKNLFAKASKCVFHDSSVGYLGYIASSEGLKMDSSKAQQILNWPQPRNIKALQSFLGFANFYPCFIKNYSYKLTSLTSLVKKDSPFIFNEEALSQFQILREAFTTAPILAHFNPSLPAIVETNASDYALGAVLSQVNDSGKHPIAFDSRKLLPAKLNYETHDKELLGIFWALKFCRASLLFHSNPFEVLTDHSSLQYFMYSKFLTYSQARWAEFLSEFHFTITYHPGRLSTLPDSLSRWDDMYPERGVVFISKNPQNFYQIQKEVWQENDNKELLNKLARGESVPDYSLEPQAKLLLFKDRVVIPSNEEIQLNILQKHHDSPLGGHPGQEKTLKLIKRNFYWAGMNQFIKDYVSSSQQCSRNKNIHHKKFGLLKPLSIPSGPWNSLSMDFITKLPLSNNFDSILVVVDRFSKMEIFIPAYGTITSLDLAQIFISHVFSKHGLPVSIVSDRGSLFVSSFWNQLCQQLKISRDLLTAFHPETDGQTERVNQILEL</sequence>
<dbReference type="EMBL" id="AVOT02071213">
    <property type="protein sequence ID" value="MBW0561558.1"/>
    <property type="molecule type" value="Genomic_DNA"/>
</dbReference>
<dbReference type="OrthoDB" id="3205891at2759"/>
<reference evidence="9" key="1">
    <citation type="submission" date="2021-03" db="EMBL/GenBank/DDBJ databases">
        <title>Draft genome sequence of rust myrtle Austropuccinia psidii MF-1, a brazilian biotype.</title>
        <authorList>
            <person name="Quecine M.C."/>
            <person name="Pachon D.M.R."/>
            <person name="Bonatelli M.L."/>
            <person name="Correr F.H."/>
            <person name="Franceschini L.M."/>
            <person name="Leite T.F."/>
            <person name="Margarido G.R.A."/>
            <person name="Almeida C.A."/>
            <person name="Ferrarezi J.A."/>
            <person name="Labate C.A."/>
        </authorList>
    </citation>
    <scope>NUCLEOTIDE SEQUENCE</scope>
    <source>
        <strain evidence="9">MF-1</strain>
    </source>
</reference>
<keyword evidence="6" id="KW-0694">RNA-binding</keyword>
<protein>
    <recommendedName>
        <fullName evidence="8">Integrase catalytic domain-containing protein</fullName>
    </recommendedName>
</protein>
<name>A0A9Q3PGY5_9BASI</name>
<gene>
    <name evidence="9" type="ORF">O181_101273</name>
</gene>
<keyword evidence="2" id="KW-0548">Nucleotidyltransferase</keyword>
<evidence type="ECO:0000313" key="9">
    <source>
        <dbReference type="EMBL" id="MBW0561558.1"/>
    </source>
</evidence>
<dbReference type="GO" id="GO:0015074">
    <property type="term" value="P:DNA integration"/>
    <property type="evidence" value="ECO:0007669"/>
    <property type="project" value="InterPro"/>
</dbReference>
<dbReference type="Gene3D" id="1.10.340.70">
    <property type="match status" value="1"/>
</dbReference>
<dbReference type="InterPro" id="IPR036397">
    <property type="entry name" value="RNaseH_sf"/>
</dbReference>
<dbReference type="CDD" id="cd09274">
    <property type="entry name" value="RNase_HI_RT_Ty3"/>
    <property type="match status" value="1"/>
</dbReference>
<dbReference type="FunFam" id="3.30.70.270:FF:000020">
    <property type="entry name" value="Transposon Tf2-6 polyprotein-like Protein"/>
    <property type="match status" value="1"/>
</dbReference>
<organism evidence="9 10">
    <name type="scientific">Austropuccinia psidii MF-1</name>
    <dbReference type="NCBI Taxonomy" id="1389203"/>
    <lineage>
        <taxon>Eukaryota</taxon>
        <taxon>Fungi</taxon>
        <taxon>Dikarya</taxon>
        <taxon>Basidiomycota</taxon>
        <taxon>Pucciniomycotina</taxon>
        <taxon>Pucciniomycetes</taxon>
        <taxon>Pucciniales</taxon>
        <taxon>Sphaerophragmiaceae</taxon>
        <taxon>Austropuccinia</taxon>
    </lineage>
</organism>
<dbReference type="GO" id="GO:0004519">
    <property type="term" value="F:endonuclease activity"/>
    <property type="evidence" value="ECO:0007669"/>
    <property type="project" value="UniProtKB-KW"/>
</dbReference>
<dbReference type="InterPro" id="IPR050951">
    <property type="entry name" value="Retrovirus_Pol_polyprotein"/>
</dbReference>
<dbReference type="PANTHER" id="PTHR37984:SF5">
    <property type="entry name" value="PROTEIN NYNRIN-LIKE"/>
    <property type="match status" value="1"/>
</dbReference>
<dbReference type="InterPro" id="IPR012337">
    <property type="entry name" value="RNaseH-like_sf"/>
</dbReference>
<dbReference type="Gene3D" id="3.30.420.10">
    <property type="entry name" value="Ribonuclease H-like superfamily/Ribonuclease H"/>
    <property type="match status" value="1"/>
</dbReference>
<dbReference type="GO" id="GO:0003723">
    <property type="term" value="F:RNA binding"/>
    <property type="evidence" value="ECO:0007669"/>
    <property type="project" value="UniProtKB-KW"/>
</dbReference>
<evidence type="ECO:0000256" key="7">
    <source>
        <dbReference type="ARBA" id="ARBA00022918"/>
    </source>
</evidence>
<evidence type="ECO:0000256" key="2">
    <source>
        <dbReference type="ARBA" id="ARBA00022695"/>
    </source>
</evidence>
<keyword evidence="7" id="KW-0695">RNA-directed DNA polymerase</keyword>
<comment type="caution">
    <text evidence="9">The sequence shown here is derived from an EMBL/GenBank/DDBJ whole genome shotgun (WGS) entry which is preliminary data.</text>
</comment>
<dbReference type="Pfam" id="PF17917">
    <property type="entry name" value="RT_RNaseH"/>
    <property type="match status" value="1"/>
</dbReference>
<dbReference type="GO" id="GO:0016787">
    <property type="term" value="F:hydrolase activity"/>
    <property type="evidence" value="ECO:0007669"/>
    <property type="project" value="UniProtKB-KW"/>
</dbReference>
<dbReference type="InterPro" id="IPR041588">
    <property type="entry name" value="Integrase_H2C2"/>
</dbReference>
<evidence type="ECO:0000256" key="6">
    <source>
        <dbReference type="ARBA" id="ARBA00022884"/>
    </source>
</evidence>
<dbReference type="InterPro" id="IPR043502">
    <property type="entry name" value="DNA/RNA_pol_sf"/>
</dbReference>
<dbReference type="InterPro" id="IPR041373">
    <property type="entry name" value="RT_RNaseH"/>
</dbReference>
<keyword evidence="5" id="KW-0378">Hydrolase</keyword>
<evidence type="ECO:0000256" key="1">
    <source>
        <dbReference type="ARBA" id="ARBA00022679"/>
    </source>
</evidence>
<evidence type="ECO:0000256" key="4">
    <source>
        <dbReference type="ARBA" id="ARBA00022759"/>
    </source>
</evidence>
<keyword evidence="1" id="KW-0808">Transferase</keyword>
<evidence type="ECO:0000256" key="5">
    <source>
        <dbReference type="ARBA" id="ARBA00022801"/>
    </source>
</evidence>
<accession>A0A9Q3PGY5</accession>
<dbReference type="InterPro" id="IPR001584">
    <property type="entry name" value="Integrase_cat-core"/>
</dbReference>
<evidence type="ECO:0000259" key="8">
    <source>
        <dbReference type="PROSITE" id="PS50994"/>
    </source>
</evidence>
<dbReference type="PANTHER" id="PTHR37984">
    <property type="entry name" value="PROTEIN CBG26694"/>
    <property type="match status" value="1"/>
</dbReference>
<evidence type="ECO:0000313" key="10">
    <source>
        <dbReference type="Proteomes" id="UP000765509"/>
    </source>
</evidence>
<dbReference type="CDD" id="cd01647">
    <property type="entry name" value="RT_LTR"/>
    <property type="match status" value="1"/>
</dbReference>
<dbReference type="FunFam" id="1.10.340.70:FF:000001">
    <property type="entry name" value="Retrovirus-related Pol polyprotein from transposon gypsy-like Protein"/>
    <property type="match status" value="1"/>
</dbReference>
<dbReference type="Gene3D" id="3.30.70.270">
    <property type="match status" value="2"/>
</dbReference>
<keyword evidence="10" id="KW-1185">Reference proteome</keyword>
<dbReference type="GO" id="GO:0003964">
    <property type="term" value="F:RNA-directed DNA polymerase activity"/>
    <property type="evidence" value="ECO:0007669"/>
    <property type="project" value="UniProtKB-KW"/>
</dbReference>
<feature type="domain" description="Integrase catalytic" evidence="8">
    <location>
        <begin position="646"/>
        <end position="761"/>
    </location>
</feature>
<proteinExistence type="predicted"/>